<comment type="cofactor">
    <cofactor evidence="6">
        <name>Co(2+)</name>
        <dbReference type="ChEBI" id="CHEBI:48828"/>
    </cofactor>
    <cofactor evidence="6">
        <name>Zn(2+)</name>
        <dbReference type="ChEBI" id="CHEBI:29105"/>
    </cofactor>
    <cofactor evidence="6">
        <name>Mn(2+)</name>
        <dbReference type="ChEBI" id="CHEBI:29035"/>
    </cofactor>
    <cofactor evidence="6">
        <name>Fe(2+)</name>
        <dbReference type="ChEBI" id="CHEBI:29033"/>
    </cofactor>
    <text evidence="6">Binds 2 divalent metal cations per subunit. Has a high-affinity and a low affinity metal-binding site. The true nature of the physiological cofactor is under debate. The enzyme is active with cobalt, zinc, manganese or divalent iron ions. Most likely, methionine aminopeptidases function as mononuclear Fe(2+)-metalloproteases under physiological conditions, and the catalytically relevant metal-binding site has been assigned to the histidine-containing high-affinity site.</text>
</comment>
<evidence type="ECO:0000256" key="5">
    <source>
        <dbReference type="ARBA" id="ARBA00022801"/>
    </source>
</evidence>
<evidence type="ECO:0000256" key="4">
    <source>
        <dbReference type="ARBA" id="ARBA00022723"/>
    </source>
</evidence>
<proteinExistence type="inferred from homology"/>
<protein>
    <recommendedName>
        <fullName evidence="6 7">Methionine aminopeptidase</fullName>
        <shortName evidence="6">MAP</shortName>
        <shortName evidence="6">MetAP</shortName>
        <ecNumber evidence="6 7">3.4.11.18</ecNumber>
    </recommendedName>
    <alternativeName>
        <fullName evidence="6">Peptidase M</fullName>
    </alternativeName>
</protein>
<keyword evidence="3 6" id="KW-0645">Protease</keyword>
<keyword evidence="4 6" id="KW-0479">Metal-binding</keyword>
<comment type="subunit">
    <text evidence="6">Monomer.</text>
</comment>
<dbReference type="EC" id="3.4.11.18" evidence="6 7"/>
<comment type="similarity">
    <text evidence="6">Belongs to the peptidase M24A family. Methionine aminopeptidase type 1 subfamily.</text>
</comment>
<dbReference type="InterPro" id="IPR000994">
    <property type="entry name" value="Pept_M24"/>
</dbReference>
<feature type="binding site" evidence="6">
    <location>
        <position position="78"/>
    </location>
    <ligand>
        <name>substrate</name>
    </ligand>
</feature>
<dbReference type="PRINTS" id="PR00599">
    <property type="entry name" value="MAPEPTIDASE"/>
</dbReference>
<accession>A0A242A3W5</accession>
<dbReference type="InterPro" id="IPR001714">
    <property type="entry name" value="Pept_M24_MAP"/>
</dbReference>
<feature type="binding site" evidence="6">
    <location>
        <position position="233"/>
    </location>
    <ligand>
        <name>a divalent metal cation</name>
        <dbReference type="ChEBI" id="CHEBI:60240"/>
        <label>2</label>
        <note>catalytic</note>
    </ligand>
</feature>
<feature type="binding site" evidence="6">
    <location>
        <position position="233"/>
    </location>
    <ligand>
        <name>a divalent metal cation</name>
        <dbReference type="ChEBI" id="CHEBI:60240"/>
        <label>1</label>
    </ligand>
</feature>
<evidence type="ECO:0000256" key="2">
    <source>
        <dbReference type="ARBA" id="ARBA00022438"/>
    </source>
</evidence>
<feature type="binding site" evidence="6">
    <location>
        <position position="202"/>
    </location>
    <ligand>
        <name>a divalent metal cation</name>
        <dbReference type="ChEBI" id="CHEBI:60240"/>
        <label>2</label>
        <note>catalytic</note>
    </ligand>
</feature>
<evidence type="ECO:0000313" key="10">
    <source>
        <dbReference type="Proteomes" id="UP000195043"/>
    </source>
</evidence>
<evidence type="ECO:0000256" key="6">
    <source>
        <dbReference type="HAMAP-Rule" id="MF_01974"/>
    </source>
</evidence>
<keyword evidence="10" id="KW-1185">Reference proteome</keyword>
<dbReference type="PANTHER" id="PTHR43330">
    <property type="entry name" value="METHIONINE AMINOPEPTIDASE"/>
    <property type="match status" value="1"/>
</dbReference>
<sequence>MMITLKSPREIEQMKISGRILAHIHEKLRTFIQAGITTNQINAFVQQEIEAADATAAQIGFEGYEYATCISVNEEICHGFPSNNRLKNGDVVKVDFCVDYHGAISDSCWTYAVGEISPQHQELMAVTKEALRLGIEQAQVGNRVGDIGHAIQSYAEARGFGVVRDFIAHGIGPTIHEEPFFPHFGLPGKGLRLREGMTITIEPMITTGTWRMKMDDNGWTARTIDGSYCAQYEHSIAITKDGPVIMTLQKPEAE</sequence>
<dbReference type="SUPFAM" id="SSF55920">
    <property type="entry name" value="Creatinase/aminopeptidase"/>
    <property type="match status" value="1"/>
</dbReference>
<dbReference type="GO" id="GO:0070006">
    <property type="term" value="F:metalloaminopeptidase activity"/>
    <property type="evidence" value="ECO:0007669"/>
    <property type="project" value="UniProtKB-UniRule"/>
</dbReference>
<dbReference type="Gene3D" id="3.90.230.10">
    <property type="entry name" value="Creatinase/methionine aminopeptidase superfamily"/>
    <property type="match status" value="1"/>
</dbReference>
<evidence type="ECO:0000256" key="3">
    <source>
        <dbReference type="ARBA" id="ARBA00022670"/>
    </source>
</evidence>
<reference evidence="9 10" key="1">
    <citation type="submission" date="2017-05" db="EMBL/GenBank/DDBJ databases">
        <title>The Genome Sequence of Enterococcus sp. 8G7_MSG3316.</title>
        <authorList>
            <consortium name="The Broad Institute Genomics Platform"/>
            <consortium name="The Broad Institute Genomic Center for Infectious Diseases"/>
            <person name="Earl A."/>
            <person name="Manson A."/>
            <person name="Schwartman J."/>
            <person name="Gilmore M."/>
            <person name="Abouelleil A."/>
            <person name="Cao P."/>
            <person name="Chapman S."/>
            <person name="Cusick C."/>
            <person name="Shea T."/>
            <person name="Young S."/>
            <person name="Neafsey D."/>
            <person name="Nusbaum C."/>
            <person name="Birren B."/>
        </authorList>
    </citation>
    <scope>NUCLEOTIDE SEQUENCE [LARGE SCALE GENOMIC DNA]</scope>
    <source>
        <strain evidence="9 10">8G7_MSG3316</strain>
    </source>
</reference>
<gene>
    <name evidence="6" type="primary">map</name>
    <name evidence="9" type="ORF">A5886_000790</name>
</gene>
<dbReference type="PANTHER" id="PTHR43330:SF17">
    <property type="entry name" value="METHIONINE AMINOPEPTIDASE"/>
    <property type="match status" value="1"/>
</dbReference>
<comment type="caution">
    <text evidence="9">The sequence shown here is derived from an EMBL/GenBank/DDBJ whole genome shotgun (WGS) entry which is preliminary data.</text>
</comment>
<dbReference type="GO" id="GO:0046872">
    <property type="term" value="F:metal ion binding"/>
    <property type="evidence" value="ECO:0007669"/>
    <property type="project" value="UniProtKB-UniRule"/>
</dbReference>
<evidence type="ECO:0000259" key="8">
    <source>
        <dbReference type="Pfam" id="PF00557"/>
    </source>
</evidence>
<dbReference type="GO" id="GO:0005829">
    <property type="term" value="C:cytosol"/>
    <property type="evidence" value="ECO:0007669"/>
    <property type="project" value="TreeGrafter"/>
</dbReference>
<evidence type="ECO:0000256" key="1">
    <source>
        <dbReference type="ARBA" id="ARBA00002521"/>
    </source>
</evidence>
<dbReference type="Proteomes" id="UP000195043">
    <property type="component" value="Unassembled WGS sequence"/>
</dbReference>
<feature type="binding site" evidence="6">
    <location>
        <position position="106"/>
    </location>
    <ligand>
        <name>a divalent metal cation</name>
        <dbReference type="ChEBI" id="CHEBI:60240"/>
        <label>2</label>
        <note>catalytic</note>
    </ligand>
</feature>
<dbReference type="EMBL" id="NGKU01000001">
    <property type="protein sequence ID" value="OTN75714.1"/>
    <property type="molecule type" value="Genomic_DNA"/>
</dbReference>
<dbReference type="GO" id="GO:0006508">
    <property type="term" value="P:proteolysis"/>
    <property type="evidence" value="ECO:0007669"/>
    <property type="project" value="UniProtKB-KW"/>
</dbReference>
<dbReference type="CDD" id="cd01086">
    <property type="entry name" value="MetAP1"/>
    <property type="match status" value="1"/>
</dbReference>
<evidence type="ECO:0000313" key="9">
    <source>
        <dbReference type="EMBL" id="OTN75714.1"/>
    </source>
</evidence>
<evidence type="ECO:0000256" key="7">
    <source>
        <dbReference type="RuleBase" id="RU003653"/>
    </source>
</evidence>
<dbReference type="STRING" id="1834191.A5886_000790"/>
<feature type="binding site" evidence="6">
    <location>
        <position position="95"/>
    </location>
    <ligand>
        <name>a divalent metal cation</name>
        <dbReference type="ChEBI" id="CHEBI:60240"/>
        <label>1</label>
    </ligand>
</feature>
<dbReference type="AlphaFoldDB" id="A0A242A3W5"/>
<dbReference type="Pfam" id="PF00557">
    <property type="entry name" value="Peptidase_M24"/>
    <property type="match status" value="1"/>
</dbReference>
<keyword evidence="2 6" id="KW-0031">Aminopeptidase</keyword>
<feature type="binding site" evidence="6">
    <location>
        <position position="176"/>
    </location>
    <ligand>
        <name>substrate</name>
    </ligand>
</feature>
<organism evidence="9 10">
    <name type="scientific">Candidatus Enterococcus testudinis</name>
    <dbReference type="NCBI Taxonomy" id="1834191"/>
    <lineage>
        <taxon>Bacteria</taxon>
        <taxon>Bacillati</taxon>
        <taxon>Bacillota</taxon>
        <taxon>Bacilli</taxon>
        <taxon>Lactobacillales</taxon>
        <taxon>Enterococcaceae</taxon>
        <taxon>Enterococcus</taxon>
    </lineage>
</organism>
<feature type="domain" description="Peptidase M24" evidence="8">
    <location>
        <begin position="12"/>
        <end position="240"/>
    </location>
</feature>
<dbReference type="GO" id="GO:0004239">
    <property type="term" value="F:initiator methionyl aminopeptidase activity"/>
    <property type="evidence" value="ECO:0007669"/>
    <property type="project" value="UniProtKB-UniRule"/>
</dbReference>
<dbReference type="InterPro" id="IPR002467">
    <property type="entry name" value="Pept_M24A_MAP1"/>
</dbReference>
<feature type="binding site" evidence="6">
    <location>
        <position position="106"/>
    </location>
    <ligand>
        <name>a divalent metal cation</name>
        <dbReference type="ChEBI" id="CHEBI:60240"/>
        <label>1</label>
    </ligand>
</feature>
<comment type="catalytic activity">
    <reaction evidence="6 7">
        <text>Release of N-terminal amino acids, preferentially methionine, from peptides and arylamides.</text>
        <dbReference type="EC" id="3.4.11.18"/>
    </reaction>
</comment>
<dbReference type="InterPro" id="IPR036005">
    <property type="entry name" value="Creatinase/aminopeptidase-like"/>
</dbReference>
<dbReference type="NCBIfam" id="TIGR00500">
    <property type="entry name" value="met_pdase_I"/>
    <property type="match status" value="1"/>
</dbReference>
<feature type="binding site" evidence="6">
    <location>
        <position position="169"/>
    </location>
    <ligand>
        <name>a divalent metal cation</name>
        <dbReference type="ChEBI" id="CHEBI:60240"/>
        <label>2</label>
        <note>catalytic</note>
    </ligand>
</feature>
<dbReference type="HAMAP" id="MF_01974">
    <property type="entry name" value="MetAP_1"/>
    <property type="match status" value="1"/>
</dbReference>
<name>A0A242A3W5_9ENTE</name>
<comment type="function">
    <text evidence="1 6">Removes the N-terminal methionine from nascent proteins. The N-terminal methionine is often cleaved when the second residue in the primary sequence is small and uncharged (Met-Ala-, Cys, Gly, Pro, Ser, Thr, or Val). Requires deformylation of the N(alpha)-formylated initiator methionine before it can be hydrolyzed.</text>
</comment>
<keyword evidence="5 6" id="KW-0378">Hydrolase</keyword>